<dbReference type="VEuPathDB" id="TrichDB:TVAG_373700"/>
<reference evidence="2" key="1">
    <citation type="submission" date="2006-10" db="EMBL/GenBank/DDBJ databases">
        <authorList>
            <person name="Amadeo P."/>
            <person name="Zhao Q."/>
            <person name="Wortman J."/>
            <person name="Fraser-Liggett C."/>
            <person name="Carlton J."/>
        </authorList>
    </citation>
    <scope>NUCLEOTIDE SEQUENCE</scope>
    <source>
        <strain evidence="2">G3</strain>
    </source>
</reference>
<reference evidence="2" key="2">
    <citation type="journal article" date="2007" name="Science">
        <title>Draft genome sequence of the sexually transmitted pathogen Trichomonas vaginalis.</title>
        <authorList>
            <person name="Carlton J.M."/>
            <person name="Hirt R.P."/>
            <person name="Silva J.C."/>
            <person name="Delcher A.L."/>
            <person name="Schatz M."/>
            <person name="Zhao Q."/>
            <person name="Wortman J.R."/>
            <person name="Bidwell S.L."/>
            <person name="Alsmark U.C.M."/>
            <person name="Besteiro S."/>
            <person name="Sicheritz-Ponten T."/>
            <person name="Noel C.J."/>
            <person name="Dacks J.B."/>
            <person name="Foster P.G."/>
            <person name="Simillion C."/>
            <person name="Van de Peer Y."/>
            <person name="Miranda-Saavedra D."/>
            <person name="Barton G.J."/>
            <person name="Westrop G.D."/>
            <person name="Mueller S."/>
            <person name="Dessi D."/>
            <person name="Fiori P.L."/>
            <person name="Ren Q."/>
            <person name="Paulsen I."/>
            <person name="Zhang H."/>
            <person name="Bastida-Corcuera F.D."/>
            <person name="Simoes-Barbosa A."/>
            <person name="Brown M.T."/>
            <person name="Hayes R.D."/>
            <person name="Mukherjee M."/>
            <person name="Okumura C.Y."/>
            <person name="Schneider R."/>
            <person name="Smith A.J."/>
            <person name="Vanacova S."/>
            <person name="Villalvazo M."/>
            <person name="Haas B.J."/>
            <person name="Pertea M."/>
            <person name="Feldblyum T.V."/>
            <person name="Utterback T.R."/>
            <person name="Shu C.L."/>
            <person name="Osoegawa K."/>
            <person name="de Jong P.J."/>
            <person name="Hrdy I."/>
            <person name="Horvathova L."/>
            <person name="Zubacova Z."/>
            <person name="Dolezal P."/>
            <person name="Malik S.B."/>
            <person name="Logsdon J.M. Jr."/>
            <person name="Henze K."/>
            <person name="Gupta A."/>
            <person name="Wang C.C."/>
            <person name="Dunne R.L."/>
            <person name="Upcroft J.A."/>
            <person name="Upcroft P."/>
            <person name="White O."/>
            <person name="Salzberg S.L."/>
            <person name="Tang P."/>
            <person name="Chiu C.-H."/>
            <person name="Lee Y.-S."/>
            <person name="Embley T.M."/>
            <person name="Coombs G.H."/>
            <person name="Mottram J.C."/>
            <person name="Tachezy J."/>
            <person name="Fraser-Liggett C.M."/>
            <person name="Johnson P.J."/>
        </authorList>
    </citation>
    <scope>NUCLEOTIDE SEQUENCE [LARGE SCALE GENOMIC DNA]</scope>
    <source>
        <strain evidence="2">G3</strain>
    </source>
</reference>
<feature type="region of interest" description="Disordered" evidence="1">
    <location>
        <begin position="1"/>
        <end position="21"/>
    </location>
</feature>
<dbReference type="EMBL" id="DS113948">
    <property type="protein sequence ID" value="EAX92770.1"/>
    <property type="molecule type" value="Genomic_DNA"/>
</dbReference>
<name>A2FQR1_TRIV3</name>
<evidence type="ECO:0000256" key="1">
    <source>
        <dbReference type="SAM" id="MobiDB-lite"/>
    </source>
</evidence>
<evidence type="ECO:0000313" key="3">
    <source>
        <dbReference type="Proteomes" id="UP000001542"/>
    </source>
</evidence>
<keyword evidence="3" id="KW-1185">Reference proteome</keyword>
<evidence type="ECO:0000313" key="2">
    <source>
        <dbReference type="EMBL" id="EAX92770.1"/>
    </source>
</evidence>
<gene>
    <name evidence="2" type="ORF">TVAG_373700</name>
</gene>
<accession>A2FQR1</accession>
<dbReference type="InParanoid" id="A2FQR1"/>
<dbReference type="AlphaFoldDB" id="A2FQR1"/>
<dbReference type="VEuPathDB" id="TrichDB:TVAGG3_0833310"/>
<dbReference type="KEGG" id="tva:75674207"/>
<sequence length="68" mass="7596">MQNEINDFPDTPLQNPPPIQTIPSEIEEKLITADSITPAIPTHEMGEITVIHPEGIENPYVNDDTPYN</sequence>
<dbReference type="Proteomes" id="UP000001542">
    <property type="component" value="Unassembled WGS sequence"/>
</dbReference>
<dbReference type="RefSeq" id="XP_001305700.1">
    <property type="nucleotide sequence ID" value="XM_001305699.1"/>
</dbReference>
<protein>
    <submittedName>
        <fullName evidence="2">Uncharacterized protein</fullName>
    </submittedName>
</protein>
<proteinExistence type="predicted"/>
<organism evidence="2 3">
    <name type="scientific">Trichomonas vaginalis (strain ATCC PRA-98 / G3)</name>
    <dbReference type="NCBI Taxonomy" id="412133"/>
    <lineage>
        <taxon>Eukaryota</taxon>
        <taxon>Metamonada</taxon>
        <taxon>Parabasalia</taxon>
        <taxon>Trichomonadida</taxon>
        <taxon>Trichomonadidae</taxon>
        <taxon>Trichomonas</taxon>
    </lineage>
</organism>